<dbReference type="InterPro" id="IPR050763">
    <property type="entry name" value="ABC_transporter_ATP-binding"/>
</dbReference>
<dbReference type="PANTHER" id="PTHR42711:SF13">
    <property type="entry name" value="ABC TRANSPORTER, ATP-BINDING PROTEIN"/>
    <property type="match status" value="1"/>
</dbReference>
<dbReference type="EMBL" id="QZFR01000122">
    <property type="protein sequence ID" value="RXV63997.1"/>
    <property type="molecule type" value="Genomic_DNA"/>
</dbReference>
<protein>
    <submittedName>
        <fullName evidence="5">ABC transporter ATP-binding protein</fullName>
    </submittedName>
</protein>
<organism evidence="5 6">
    <name type="scientific">Ligilactobacillus murinus</name>
    <dbReference type="NCBI Taxonomy" id="1622"/>
    <lineage>
        <taxon>Bacteria</taxon>
        <taxon>Bacillati</taxon>
        <taxon>Bacillota</taxon>
        <taxon>Bacilli</taxon>
        <taxon>Lactobacillales</taxon>
        <taxon>Lactobacillaceae</taxon>
        <taxon>Ligilactobacillus</taxon>
    </lineage>
</organism>
<evidence type="ECO:0000313" key="6">
    <source>
        <dbReference type="Proteomes" id="UP000289316"/>
    </source>
</evidence>
<dbReference type="Gene3D" id="3.40.50.300">
    <property type="entry name" value="P-loop containing nucleotide triphosphate hydrolases"/>
    <property type="match status" value="1"/>
</dbReference>
<accession>A0A4Q2A4I8</accession>
<evidence type="ECO:0000256" key="2">
    <source>
        <dbReference type="ARBA" id="ARBA00022741"/>
    </source>
</evidence>
<dbReference type="PANTHER" id="PTHR42711">
    <property type="entry name" value="ABC TRANSPORTER ATP-BINDING PROTEIN"/>
    <property type="match status" value="1"/>
</dbReference>
<name>A0A4Q2A4I8_9LACO</name>
<dbReference type="Pfam" id="PF13304">
    <property type="entry name" value="AAA_21"/>
    <property type="match status" value="1"/>
</dbReference>
<dbReference type="GO" id="GO:0016887">
    <property type="term" value="F:ATP hydrolysis activity"/>
    <property type="evidence" value="ECO:0007669"/>
    <property type="project" value="InterPro"/>
</dbReference>
<dbReference type="RefSeq" id="WP_119448571.1">
    <property type="nucleotide sequence ID" value="NZ_QWMU01000121.1"/>
</dbReference>
<evidence type="ECO:0000256" key="3">
    <source>
        <dbReference type="ARBA" id="ARBA00022840"/>
    </source>
</evidence>
<dbReference type="GO" id="GO:0005524">
    <property type="term" value="F:ATP binding"/>
    <property type="evidence" value="ECO:0007669"/>
    <property type="project" value="UniProtKB-KW"/>
</dbReference>
<dbReference type="InterPro" id="IPR027417">
    <property type="entry name" value="P-loop_NTPase"/>
</dbReference>
<gene>
    <name evidence="5" type="ORF">D6C19_10870</name>
</gene>
<comment type="caution">
    <text evidence="5">The sequence shown here is derived from an EMBL/GenBank/DDBJ whole genome shotgun (WGS) entry which is preliminary data.</text>
</comment>
<evidence type="ECO:0000259" key="4">
    <source>
        <dbReference type="Pfam" id="PF13304"/>
    </source>
</evidence>
<dbReference type="OrthoDB" id="9804819at2"/>
<dbReference type="InterPro" id="IPR003959">
    <property type="entry name" value="ATPase_AAA_core"/>
</dbReference>
<keyword evidence="3 5" id="KW-0067">ATP-binding</keyword>
<dbReference type="Proteomes" id="UP000289316">
    <property type="component" value="Unassembled WGS sequence"/>
</dbReference>
<keyword evidence="2" id="KW-0547">Nucleotide-binding</keyword>
<proteinExistence type="predicted"/>
<dbReference type="AlphaFoldDB" id="A0A4Q2A4I8"/>
<evidence type="ECO:0000313" key="5">
    <source>
        <dbReference type="EMBL" id="RXV63997.1"/>
    </source>
</evidence>
<evidence type="ECO:0000256" key="1">
    <source>
        <dbReference type="ARBA" id="ARBA00022448"/>
    </source>
</evidence>
<feature type="domain" description="ATPase AAA-type core" evidence="4">
    <location>
        <begin position="29"/>
        <end position="91"/>
    </location>
</feature>
<reference evidence="5 6" key="1">
    <citation type="submission" date="2018-09" db="EMBL/GenBank/DDBJ databases">
        <title>Murine metabolic-syndrome-specific gut microbial biobank.</title>
        <authorList>
            <person name="Liu C."/>
        </authorList>
    </citation>
    <scope>NUCLEOTIDE SEQUENCE [LARGE SCALE GENOMIC DNA]</scope>
    <source>
        <strain evidence="5 6">C-30</strain>
    </source>
</reference>
<keyword evidence="1" id="KW-0813">Transport</keyword>
<sequence>MTIQDINSKRVDQLLKITDLYELRNKKVAKLSSGEKQRLLLCRTLLHQPQLLFLDEPTSRLDPKNTVAIHELLSKLKQEGKTIILTTHDMLEAEQICDRVIFLHQGRVIEIGRPYELKLKYDPKVKYELMLKNGEFLKFTETRGDLLQISALLENKKVATLHTCEPTLNDIFLKLVKGGKDK</sequence>
<dbReference type="SUPFAM" id="SSF52540">
    <property type="entry name" value="P-loop containing nucleoside triphosphate hydrolases"/>
    <property type="match status" value="1"/>
</dbReference>